<reference evidence="2 3" key="1">
    <citation type="journal article" date="2000" name="DNA Res.">
        <title>Complete genome structure of the nitrogen-fixing symbiotic bacterium Mesorhizobium loti.</title>
        <authorList>
            <person name="Kaneko T."/>
            <person name="Nakamura Y."/>
            <person name="Sato S."/>
            <person name="Asamizu E."/>
            <person name="Kato T."/>
            <person name="Sasamoto S."/>
            <person name="Watanabe A."/>
            <person name="Idesawa K."/>
            <person name="Ishikawa A."/>
            <person name="Kawashima K."/>
            <person name="Kimura T."/>
            <person name="Kishida Y."/>
            <person name="Kiyokawa C."/>
            <person name="Kohara M."/>
            <person name="Matsumoto M."/>
            <person name="Matsuno A."/>
            <person name="Mochizuki Y."/>
            <person name="Nakayama S."/>
            <person name="Nakazaki N."/>
            <person name="Shimpo S."/>
            <person name="Sugimoto M."/>
            <person name="Takeuchi C."/>
            <person name="Yamada M."/>
            <person name="Tabata S."/>
        </authorList>
    </citation>
    <scope>NUCLEOTIDE SEQUENCE [LARGE SCALE GENOMIC DNA]</scope>
    <source>
        <strain evidence="3">LMG 29417 / CECT 9101 / MAFF 303099</strain>
    </source>
</reference>
<dbReference type="AlphaFoldDB" id="Q98FN7"/>
<sequence>MLLFRQNWRGFRAGKTRSSCAGGCEHALNRTVSNGTFPASPRFSLRLGSSRPFWADLTERGMKFAAVLNRDGGTLRTTDLAAFSDRMRQTLEAAGHSLSIDVVAGKDVVETLDNAASRRAVDVVLAGGGDGTISAAAARLMGKKKALAILPAGTMNLFARGLGIPQSLDAALKSFADGEIIAVDMATANGRPFIHQFSIGMHAKMVQLRQGMEFGSRLGKIGASAKAAWATINNPPAMNVTLAVGKAEMTARISGIGVTNNLFGEGHLPYADNPSGGVLGIYVTVAQQRAELVKFFFDVARGRWRDNEHVEIHQADRTVLKIHSGSRKFRAVMDGELVRLERETTIEIRPGALNVLVPASIAAAKAA</sequence>
<dbReference type="PANTHER" id="PTHR30492">
    <property type="entry name" value="METHYLGLYOXAL SYNTHASE"/>
    <property type="match status" value="1"/>
</dbReference>
<dbReference type="InterPro" id="IPR004363">
    <property type="entry name" value="Methylgl_synth"/>
</dbReference>
<dbReference type="GO" id="GO:0016301">
    <property type="term" value="F:kinase activity"/>
    <property type="evidence" value="ECO:0007669"/>
    <property type="project" value="InterPro"/>
</dbReference>
<dbReference type="InterPro" id="IPR017438">
    <property type="entry name" value="ATP-NAD_kinase_N"/>
</dbReference>
<name>Q98FN7_RHILO</name>
<evidence type="ECO:0000313" key="3">
    <source>
        <dbReference type="Proteomes" id="UP000000552"/>
    </source>
</evidence>
<feature type="domain" description="DAGKc" evidence="1">
    <location>
        <begin position="105"/>
        <end position="192"/>
    </location>
</feature>
<dbReference type="InterPro" id="IPR001206">
    <property type="entry name" value="Diacylglycerol_kinase_cat_dom"/>
</dbReference>
<proteinExistence type="predicted"/>
<dbReference type="GO" id="GO:0008929">
    <property type="term" value="F:methylglyoxal synthase activity"/>
    <property type="evidence" value="ECO:0007669"/>
    <property type="project" value="InterPro"/>
</dbReference>
<dbReference type="Gene3D" id="3.40.50.10330">
    <property type="entry name" value="Probable inorganic polyphosphate/atp-NAD kinase, domain 1"/>
    <property type="match status" value="1"/>
</dbReference>
<evidence type="ECO:0000259" key="1">
    <source>
        <dbReference type="PROSITE" id="PS50146"/>
    </source>
</evidence>
<dbReference type="PANTHER" id="PTHR30492:SF0">
    <property type="entry name" value="METHYLGLYOXAL SYNTHASE"/>
    <property type="match status" value="1"/>
</dbReference>
<dbReference type="Pfam" id="PF00781">
    <property type="entry name" value="DAGK_cat"/>
    <property type="match status" value="1"/>
</dbReference>
<dbReference type="GO" id="GO:0019242">
    <property type="term" value="P:methylglyoxal biosynthetic process"/>
    <property type="evidence" value="ECO:0007669"/>
    <property type="project" value="InterPro"/>
</dbReference>
<dbReference type="GO" id="GO:0005829">
    <property type="term" value="C:cytosol"/>
    <property type="evidence" value="ECO:0007669"/>
    <property type="project" value="TreeGrafter"/>
</dbReference>
<gene>
    <name evidence="2" type="ordered locus">mlr3686</name>
</gene>
<dbReference type="eggNOG" id="COG1597">
    <property type="taxonomic scope" value="Bacteria"/>
</dbReference>
<dbReference type="EMBL" id="BA000012">
    <property type="protein sequence ID" value="BAB50530.1"/>
    <property type="molecule type" value="Genomic_DNA"/>
</dbReference>
<dbReference type="Proteomes" id="UP000000552">
    <property type="component" value="Chromosome"/>
</dbReference>
<dbReference type="InterPro" id="IPR016064">
    <property type="entry name" value="NAD/diacylglycerol_kinase_sf"/>
</dbReference>
<dbReference type="HOGENOM" id="CLU_045532_5_1_5"/>
<accession>Q98FN7</accession>
<dbReference type="InterPro" id="IPR045540">
    <property type="entry name" value="YegS/DAGK_C"/>
</dbReference>
<dbReference type="SUPFAM" id="SSF111331">
    <property type="entry name" value="NAD kinase/diacylglycerol kinase-like"/>
    <property type="match status" value="1"/>
</dbReference>
<organism evidence="2 3">
    <name type="scientific">Mesorhizobium japonicum (strain LMG 29417 / CECT 9101 / MAFF 303099)</name>
    <name type="common">Mesorhizobium loti (strain MAFF 303099)</name>
    <dbReference type="NCBI Taxonomy" id="266835"/>
    <lineage>
        <taxon>Bacteria</taxon>
        <taxon>Pseudomonadati</taxon>
        <taxon>Pseudomonadota</taxon>
        <taxon>Alphaproteobacteria</taxon>
        <taxon>Hyphomicrobiales</taxon>
        <taxon>Phyllobacteriaceae</taxon>
        <taxon>Mesorhizobium</taxon>
    </lineage>
</organism>
<dbReference type="Gene3D" id="2.60.200.40">
    <property type="match status" value="1"/>
</dbReference>
<protein>
    <submittedName>
        <fullName evidence="2">Mlr3686 protein</fullName>
    </submittedName>
</protein>
<dbReference type="PROSITE" id="PS50146">
    <property type="entry name" value="DAGK"/>
    <property type="match status" value="1"/>
</dbReference>
<evidence type="ECO:0000313" key="2">
    <source>
        <dbReference type="EMBL" id="BAB50530.1"/>
    </source>
</evidence>
<dbReference type="Pfam" id="PF19279">
    <property type="entry name" value="YegS_C"/>
    <property type="match status" value="1"/>
</dbReference>
<dbReference type="KEGG" id="mlo:mlr3686"/>